<protein>
    <submittedName>
        <fullName evidence="2">Uncharacterized protein</fullName>
    </submittedName>
</protein>
<accession>A0AAD5DI69</accession>
<feature type="compositionally biased region" description="Polar residues" evidence="1">
    <location>
        <begin position="180"/>
        <end position="189"/>
    </location>
</feature>
<reference evidence="2" key="1">
    <citation type="submission" date="2020-11" db="EMBL/GenBank/DDBJ databases">
        <title>Chlorella ohadii genome sequencing and assembly.</title>
        <authorList>
            <person name="Murik O."/>
            <person name="Treves H."/>
            <person name="Kedem I."/>
            <person name="Shotland Y."/>
            <person name="Kaplan A."/>
        </authorList>
    </citation>
    <scope>NUCLEOTIDE SEQUENCE</scope>
    <source>
        <strain evidence="2">1</strain>
    </source>
</reference>
<evidence type="ECO:0000256" key="1">
    <source>
        <dbReference type="SAM" id="MobiDB-lite"/>
    </source>
</evidence>
<dbReference type="GO" id="GO:0055105">
    <property type="term" value="F:ubiquitin-protein transferase inhibitor activity"/>
    <property type="evidence" value="ECO:0007669"/>
    <property type="project" value="TreeGrafter"/>
</dbReference>
<dbReference type="PANTHER" id="PTHR15430">
    <property type="entry name" value="GLOMULIN"/>
    <property type="match status" value="1"/>
</dbReference>
<evidence type="ECO:0000313" key="3">
    <source>
        <dbReference type="Proteomes" id="UP001205105"/>
    </source>
</evidence>
<dbReference type="AlphaFoldDB" id="A0AAD5DI69"/>
<gene>
    <name evidence="2" type="ORF">COHA_009348</name>
</gene>
<dbReference type="PANTHER" id="PTHR15430:SF1">
    <property type="entry name" value="GLOMULIN"/>
    <property type="match status" value="1"/>
</dbReference>
<dbReference type="InterPro" id="IPR019516">
    <property type="entry name" value="Glomulin/ALF4"/>
</dbReference>
<proteinExistence type="predicted"/>
<organism evidence="2 3">
    <name type="scientific">Chlorella ohadii</name>
    <dbReference type="NCBI Taxonomy" id="2649997"/>
    <lineage>
        <taxon>Eukaryota</taxon>
        <taxon>Viridiplantae</taxon>
        <taxon>Chlorophyta</taxon>
        <taxon>core chlorophytes</taxon>
        <taxon>Trebouxiophyceae</taxon>
        <taxon>Chlorellales</taxon>
        <taxon>Chlorellaceae</taxon>
        <taxon>Chlorella clade</taxon>
        <taxon>Chlorella</taxon>
    </lineage>
</organism>
<sequence length="706" mass="71249">MSSVLEIACLLGDGPGAGEAVALLSSLAFLLDEQASGDAQSAADELDSVLFELTPALLRCTALSPAAEQQVRRILAAAAERCTAREVFTLGMAALGEQLSAHDSESPPPAHGPASPGFQLFLLCTLCRCLPRIRRRPLHFAAELLHMQLRWAAEVLPALPLGDPRAAAAAAAAVAAGPPESSTAGTADPSQGGAAADAPGTVAGTVASLASLAAHMAAWLQQQQGSDASQLSAAEQQAAAALLGMTLLQLAALTLQLPAVLQAAEVAVAAAAQAQPGGTSSIGAAPTAGGRLPAMRAAANELLLLPRLLLQQVPGSAFGQGSSSESSGSSMCSGEGLQQLAAAAHDQLASSGLDPEDLSHFSALEAEEGAAAAVCAEALDPHTPPQQQAAALQPALSLASQQLLDLGAQHKSVALSLLPLGALCTACSAVSRSAGTAGADGPGSSSRSSGGGCGSSGIDCRLTAGTPALSALLSTLVAIMAHNPVQLVRSCAHDALQALLDAFAPPARLEQLRALVQMPSTAAAVVALQRLRQEMAAAWPVLATQQQDQLPQGAAGAGSSRSGGSSAGESQLWLSEAALGLALPCLEHGSEAGWHDEGSVLRQADVQAAALSLLRWVLLREAAAPRGLLPRPAAERLLQRDLLPLQACVLRLLSAQRSAMEEGGGAAGLGDSNNISAAAALEQQQLDSYLAVQRLHEALKCVIELI</sequence>
<feature type="region of interest" description="Disordered" evidence="1">
    <location>
        <begin position="178"/>
        <end position="198"/>
    </location>
</feature>
<name>A0AAD5DI69_9CHLO</name>
<dbReference type="Proteomes" id="UP001205105">
    <property type="component" value="Unassembled WGS sequence"/>
</dbReference>
<comment type="caution">
    <text evidence="2">The sequence shown here is derived from an EMBL/GenBank/DDBJ whole genome shotgun (WGS) entry which is preliminary data.</text>
</comment>
<keyword evidence="3" id="KW-1185">Reference proteome</keyword>
<evidence type="ECO:0000313" key="2">
    <source>
        <dbReference type="EMBL" id="KAI7836803.1"/>
    </source>
</evidence>
<dbReference type="EMBL" id="JADXDR010000175">
    <property type="protein sequence ID" value="KAI7836803.1"/>
    <property type="molecule type" value="Genomic_DNA"/>
</dbReference>
<dbReference type="GO" id="GO:0005737">
    <property type="term" value="C:cytoplasm"/>
    <property type="evidence" value="ECO:0007669"/>
    <property type="project" value="TreeGrafter"/>
</dbReference>